<name>A0A0E9P539_ANGAN</name>
<reference evidence="1" key="2">
    <citation type="journal article" date="2015" name="Fish Shellfish Immunol.">
        <title>Early steps in the European eel (Anguilla anguilla)-Vibrio vulnificus interaction in the gills: Role of the RtxA13 toxin.</title>
        <authorList>
            <person name="Callol A."/>
            <person name="Pajuelo D."/>
            <person name="Ebbesson L."/>
            <person name="Teles M."/>
            <person name="MacKenzie S."/>
            <person name="Amaro C."/>
        </authorList>
    </citation>
    <scope>NUCLEOTIDE SEQUENCE</scope>
</reference>
<accession>A0A0E9P539</accession>
<proteinExistence type="predicted"/>
<dbReference type="AlphaFoldDB" id="A0A0E9P539"/>
<organism evidence="1">
    <name type="scientific">Anguilla anguilla</name>
    <name type="common">European freshwater eel</name>
    <name type="synonym">Muraena anguilla</name>
    <dbReference type="NCBI Taxonomy" id="7936"/>
    <lineage>
        <taxon>Eukaryota</taxon>
        <taxon>Metazoa</taxon>
        <taxon>Chordata</taxon>
        <taxon>Craniata</taxon>
        <taxon>Vertebrata</taxon>
        <taxon>Euteleostomi</taxon>
        <taxon>Actinopterygii</taxon>
        <taxon>Neopterygii</taxon>
        <taxon>Teleostei</taxon>
        <taxon>Anguilliformes</taxon>
        <taxon>Anguillidae</taxon>
        <taxon>Anguilla</taxon>
    </lineage>
</organism>
<reference evidence="1" key="1">
    <citation type="submission" date="2014-11" db="EMBL/GenBank/DDBJ databases">
        <authorList>
            <person name="Amaro Gonzalez C."/>
        </authorList>
    </citation>
    <scope>NUCLEOTIDE SEQUENCE</scope>
</reference>
<evidence type="ECO:0000313" key="1">
    <source>
        <dbReference type="EMBL" id="JAG99388.1"/>
    </source>
</evidence>
<dbReference type="EMBL" id="GBXM01109188">
    <property type="protein sequence ID" value="JAG99388.1"/>
    <property type="molecule type" value="Transcribed_RNA"/>
</dbReference>
<protein>
    <submittedName>
        <fullName evidence="1">Uncharacterized protein</fullName>
    </submittedName>
</protein>
<sequence length="29" mass="3301">MYDAQKVVFNVVDLETPFQSVCSLLVKRA</sequence>